<name>A0ABM5L007_DIAVI</name>
<sequence length="201" mass="22447">MLISSHTLPLSRVATEYTEFIENTLKTPFKCLQSKKASDETIIEEKQKLKDFDIQILLTKNSNIQLPVVKWVNLQLVGLKSKYCKDATKGLVLLEAGSKSLSSENLKEEASRLFNVDKFSLVLKDGSPVNGQNIDKLSSQVVFVVPVEQKPELPSGSSAPFCKFLNFEEKAVKGTIILENPVGNPTKYVYQDVLKLWAKKA</sequence>
<evidence type="ECO:0000313" key="3">
    <source>
        <dbReference type="Proteomes" id="UP001652700"/>
    </source>
</evidence>
<proteinExistence type="predicted"/>
<evidence type="ECO:0000313" key="2">
    <source>
        <dbReference type="EnsemblMetazoa" id="XP_050515770.1"/>
    </source>
</evidence>
<dbReference type="RefSeq" id="XP_050515770.1">
    <property type="nucleotide sequence ID" value="XM_050659813.1"/>
</dbReference>
<reference evidence="2" key="1">
    <citation type="submission" date="2025-05" db="UniProtKB">
        <authorList>
            <consortium name="EnsemblMetazoa"/>
        </authorList>
    </citation>
    <scope>IDENTIFICATION</scope>
</reference>
<feature type="domain" description="Isoleucine--tRNA ligase cytoplasmic ubiquitin-like" evidence="1">
    <location>
        <begin position="67"/>
        <end position="145"/>
    </location>
</feature>
<dbReference type="EnsemblMetazoa" id="XM_050659813.1">
    <property type="protein sequence ID" value="XP_050515770.1"/>
    <property type="gene ID" value="LOC126890684"/>
</dbReference>
<organism evidence="2 3">
    <name type="scientific">Diabrotica virgifera virgifera</name>
    <name type="common">western corn rootworm</name>
    <dbReference type="NCBI Taxonomy" id="50390"/>
    <lineage>
        <taxon>Eukaryota</taxon>
        <taxon>Metazoa</taxon>
        <taxon>Ecdysozoa</taxon>
        <taxon>Arthropoda</taxon>
        <taxon>Hexapoda</taxon>
        <taxon>Insecta</taxon>
        <taxon>Pterygota</taxon>
        <taxon>Neoptera</taxon>
        <taxon>Endopterygota</taxon>
        <taxon>Coleoptera</taxon>
        <taxon>Polyphaga</taxon>
        <taxon>Cucujiformia</taxon>
        <taxon>Chrysomeloidea</taxon>
        <taxon>Chrysomelidae</taxon>
        <taxon>Galerucinae</taxon>
        <taxon>Diabroticina</taxon>
        <taxon>Diabroticites</taxon>
        <taxon>Diabrotica</taxon>
    </lineage>
</organism>
<dbReference type="Pfam" id="PF23567">
    <property type="entry name" value="Ubiquitin_IARS1"/>
    <property type="match status" value="1"/>
</dbReference>
<dbReference type="GeneID" id="126890684"/>
<evidence type="ECO:0000259" key="1">
    <source>
        <dbReference type="Pfam" id="PF23567"/>
    </source>
</evidence>
<protein>
    <recommendedName>
        <fullName evidence="1">Isoleucine--tRNA ligase cytoplasmic ubiquitin-like domain-containing protein</fullName>
    </recommendedName>
</protein>
<dbReference type="InterPro" id="IPR057033">
    <property type="entry name" value="Ubiquitin_IARS1"/>
</dbReference>
<dbReference type="Proteomes" id="UP001652700">
    <property type="component" value="Unplaced"/>
</dbReference>
<keyword evidence="3" id="KW-1185">Reference proteome</keyword>
<accession>A0ABM5L007</accession>